<dbReference type="RefSeq" id="XP_006821677.1">
    <property type="nucleotide sequence ID" value="XM_006821614.1"/>
</dbReference>
<dbReference type="CDD" id="cd00037">
    <property type="entry name" value="CLECT"/>
    <property type="match status" value="1"/>
</dbReference>
<proteinExistence type="predicted"/>
<dbReference type="GeneID" id="102809731"/>
<organism evidence="2 3">
    <name type="scientific">Saccoglossus kowalevskii</name>
    <name type="common">Acorn worm</name>
    <dbReference type="NCBI Taxonomy" id="10224"/>
    <lineage>
        <taxon>Eukaryota</taxon>
        <taxon>Metazoa</taxon>
        <taxon>Hemichordata</taxon>
        <taxon>Enteropneusta</taxon>
        <taxon>Harrimaniidae</taxon>
        <taxon>Saccoglossus</taxon>
    </lineage>
</organism>
<reference evidence="3" key="1">
    <citation type="submission" date="2025-08" db="UniProtKB">
        <authorList>
            <consortium name="RefSeq"/>
        </authorList>
    </citation>
    <scope>IDENTIFICATION</scope>
    <source>
        <tissue evidence="3">Testes</tissue>
    </source>
</reference>
<keyword evidence="2" id="KW-1185">Reference proteome</keyword>
<dbReference type="InterPro" id="IPR001304">
    <property type="entry name" value="C-type_lectin-like"/>
</dbReference>
<dbReference type="InterPro" id="IPR016186">
    <property type="entry name" value="C-type_lectin-like/link_sf"/>
</dbReference>
<dbReference type="SUPFAM" id="SSF56436">
    <property type="entry name" value="C-type lectin-like"/>
    <property type="match status" value="1"/>
</dbReference>
<evidence type="ECO:0000259" key="1">
    <source>
        <dbReference type="PROSITE" id="PS50041"/>
    </source>
</evidence>
<name>A0ABM0MNT6_SACKO</name>
<dbReference type="Pfam" id="PF00059">
    <property type="entry name" value="Lectin_C"/>
    <property type="match status" value="1"/>
</dbReference>
<feature type="domain" description="C-type lectin" evidence="1">
    <location>
        <begin position="11"/>
        <end position="102"/>
    </location>
</feature>
<protein>
    <submittedName>
        <fullName evidence="3">Perlucin-like protein-like</fullName>
    </submittedName>
</protein>
<gene>
    <name evidence="3" type="primary">LOC102809731</name>
</gene>
<dbReference type="Gene3D" id="3.10.100.10">
    <property type="entry name" value="Mannose-Binding Protein A, subunit A"/>
    <property type="match status" value="1"/>
</dbReference>
<dbReference type="InterPro" id="IPR016187">
    <property type="entry name" value="CTDL_fold"/>
</dbReference>
<dbReference type="InterPro" id="IPR050801">
    <property type="entry name" value="Ca-Dep_Lectins_ImmuneDev"/>
</dbReference>
<dbReference type="PANTHER" id="PTHR22801:SF63">
    <property type="entry name" value="C-TYPE LECTIN DOMAIN-CONTAINING PROTEIN"/>
    <property type="match status" value="1"/>
</dbReference>
<dbReference type="Proteomes" id="UP000694865">
    <property type="component" value="Unplaced"/>
</dbReference>
<accession>A0ABM0MNT6</accession>
<sequence>MVEHRSLSSVYKLVDGPINWFDAKDKCEAMGCILAQPKSEHENNVIKDVLPTTVMSYYWIGVIDLNHEGRFTYYTDDQDIVYNNWDVNQPDNSDGDQHCTEI</sequence>
<dbReference type="PANTHER" id="PTHR22801">
    <property type="entry name" value="LITHOSTATHINE"/>
    <property type="match status" value="1"/>
</dbReference>
<evidence type="ECO:0000313" key="3">
    <source>
        <dbReference type="RefSeq" id="XP_006821677.1"/>
    </source>
</evidence>
<dbReference type="PROSITE" id="PS50041">
    <property type="entry name" value="C_TYPE_LECTIN_2"/>
    <property type="match status" value="1"/>
</dbReference>
<feature type="non-terminal residue" evidence="3">
    <location>
        <position position="102"/>
    </location>
</feature>
<evidence type="ECO:0000313" key="2">
    <source>
        <dbReference type="Proteomes" id="UP000694865"/>
    </source>
</evidence>